<dbReference type="AlphaFoldDB" id="A0AAU9EZK0"/>
<dbReference type="Pfam" id="PF00005">
    <property type="entry name" value="ABC_tran"/>
    <property type="match status" value="1"/>
</dbReference>
<evidence type="ECO:0000313" key="5">
    <source>
        <dbReference type="EMBL" id="BEQ14282.1"/>
    </source>
</evidence>
<evidence type="ECO:0000256" key="3">
    <source>
        <dbReference type="ARBA" id="ARBA00022840"/>
    </source>
</evidence>
<protein>
    <submittedName>
        <fullName evidence="5">ABC transporter ATP-binding protein</fullName>
    </submittedName>
</protein>
<dbReference type="GO" id="GO:0005886">
    <property type="term" value="C:plasma membrane"/>
    <property type="evidence" value="ECO:0007669"/>
    <property type="project" value="TreeGrafter"/>
</dbReference>
<gene>
    <name evidence="5" type="ORF">FAK_13480</name>
</gene>
<dbReference type="SMART" id="SM00382">
    <property type="entry name" value="AAA"/>
    <property type="match status" value="1"/>
</dbReference>
<dbReference type="SUPFAM" id="SSF52540">
    <property type="entry name" value="P-loop containing nucleoside triphosphate hydrolases"/>
    <property type="match status" value="1"/>
</dbReference>
<reference evidence="6" key="1">
    <citation type="journal article" date="2023" name="Arch. Microbiol.">
        <title>Desulfoferula mesophilus gen. nov. sp. nov., a mesophilic sulfate-reducing bacterium isolated from a brackish lake sediment.</title>
        <authorList>
            <person name="Watanabe T."/>
            <person name="Yabe T."/>
            <person name="Tsuji J.M."/>
            <person name="Fukui M."/>
        </authorList>
    </citation>
    <scope>NUCLEOTIDE SEQUENCE [LARGE SCALE GENOMIC DNA]</scope>
    <source>
        <strain evidence="6">12FAK</strain>
    </source>
</reference>
<dbReference type="KEGG" id="dmp:FAK_13480"/>
<name>A0AAU9EZK0_9BACT</name>
<keyword evidence="1" id="KW-0813">Transport</keyword>
<sequence length="241" mass="26054">MLEIQNISKSFGGVMALHDVSFRVEEGSFVGLIGPNGSGKTTMFNVISGALKPTRGAVNYEGQTISGLNPNVICHAGIARTFQIPQPIKSLTVAENVMLGVLFGRGGKHKFHQERIKKDAIKMLDFVGLGLDPDSYPEKMTAGDLRKLEMARALATQPKVLLADEVLSGLNKDELKDASAILTKARAELGVTIIWVEHIMHVLMKLVERVIVLNHGLLIADGDPDTVSSDKQVVEAYLGAE</sequence>
<dbReference type="InterPro" id="IPR003593">
    <property type="entry name" value="AAA+_ATPase"/>
</dbReference>
<dbReference type="InterPro" id="IPR003439">
    <property type="entry name" value="ABC_transporter-like_ATP-bd"/>
</dbReference>
<dbReference type="InterPro" id="IPR051120">
    <property type="entry name" value="ABC_AA/LPS_Transport"/>
</dbReference>
<feature type="domain" description="ABC transporter" evidence="4">
    <location>
        <begin position="2"/>
        <end position="240"/>
    </location>
</feature>
<evidence type="ECO:0000313" key="6">
    <source>
        <dbReference type="Proteomes" id="UP001366166"/>
    </source>
</evidence>
<dbReference type="CDD" id="cd03219">
    <property type="entry name" value="ABC_Mj1267_LivG_branched"/>
    <property type="match status" value="1"/>
</dbReference>
<evidence type="ECO:0000256" key="2">
    <source>
        <dbReference type="ARBA" id="ARBA00022741"/>
    </source>
</evidence>
<keyword evidence="2" id="KW-0547">Nucleotide-binding</keyword>
<accession>A0AAU9EZK0</accession>
<dbReference type="EMBL" id="AP028679">
    <property type="protein sequence ID" value="BEQ14282.1"/>
    <property type="molecule type" value="Genomic_DNA"/>
</dbReference>
<dbReference type="PANTHER" id="PTHR45772">
    <property type="entry name" value="CONSERVED COMPONENT OF ABC TRANSPORTER FOR NATURAL AMINO ACIDS-RELATED"/>
    <property type="match status" value="1"/>
</dbReference>
<dbReference type="RefSeq" id="WP_338605997.1">
    <property type="nucleotide sequence ID" value="NZ_AP028679.1"/>
</dbReference>
<keyword evidence="3 5" id="KW-0067">ATP-binding</keyword>
<dbReference type="GO" id="GO:0016887">
    <property type="term" value="F:ATP hydrolysis activity"/>
    <property type="evidence" value="ECO:0007669"/>
    <property type="project" value="InterPro"/>
</dbReference>
<dbReference type="Gene3D" id="3.40.50.300">
    <property type="entry name" value="P-loop containing nucleotide triphosphate hydrolases"/>
    <property type="match status" value="1"/>
</dbReference>
<dbReference type="PANTHER" id="PTHR45772:SF2">
    <property type="entry name" value="ABC TRANSPORTER ATP-BINDING PROTEIN"/>
    <property type="match status" value="1"/>
</dbReference>
<evidence type="ECO:0000256" key="1">
    <source>
        <dbReference type="ARBA" id="ARBA00022448"/>
    </source>
</evidence>
<dbReference type="PROSITE" id="PS50893">
    <property type="entry name" value="ABC_TRANSPORTER_2"/>
    <property type="match status" value="1"/>
</dbReference>
<evidence type="ECO:0000259" key="4">
    <source>
        <dbReference type="PROSITE" id="PS50893"/>
    </source>
</evidence>
<proteinExistence type="predicted"/>
<dbReference type="InterPro" id="IPR032823">
    <property type="entry name" value="BCA_ABC_TP_C"/>
</dbReference>
<dbReference type="InterPro" id="IPR027417">
    <property type="entry name" value="P-loop_NTPase"/>
</dbReference>
<dbReference type="Proteomes" id="UP001366166">
    <property type="component" value="Chromosome"/>
</dbReference>
<keyword evidence="6" id="KW-1185">Reference proteome</keyword>
<dbReference type="GO" id="GO:0005524">
    <property type="term" value="F:ATP binding"/>
    <property type="evidence" value="ECO:0007669"/>
    <property type="project" value="UniProtKB-KW"/>
</dbReference>
<dbReference type="Pfam" id="PF12399">
    <property type="entry name" value="BCA_ABC_TP_C"/>
    <property type="match status" value="1"/>
</dbReference>
<organism evidence="5 6">
    <name type="scientific">Desulfoferula mesophila</name>
    <dbReference type="NCBI Taxonomy" id="3058419"/>
    <lineage>
        <taxon>Bacteria</taxon>
        <taxon>Pseudomonadati</taxon>
        <taxon>Thermodesulfobacteriota</taxon>
        <taxon>Desulfarculia</taxon>
        <taxon>Desulfarculales</taxon>
        <taxon>Desulfarculaceae</taxon>
        <taxon>Desulfoferula</taxon>
    </lineage>
</organism>